<dbReference type="EMBL" id="KZ451982">
    <property type="protein sequence ID" value="PKA54833.1"/>
    <property type="molecule type" value="Genomic_DNA"/>
</dbReference>
<gene>
    <name evidence="2" type="ORF">AXF42_Ash000668</name>
</gene>
<name>A0A2I0AGZ8_9ASPA</name>
<feature type="chain" id="PRO_5014117940" evidence="1">
    <location>
        <begin position="28"/>
        <end position="129"/>
    </location>
</feature>
<sequence length="129" mass="14547">MAFNCRLVLFLFLFLFLFTAMVSIAAAQPAGDHQVATVGEFQRAIQLLNFLTRWWNRLQTGGFAAAGLMRILGEVHMYRASVAVVGASQSFRIEFWGICSYYIRSPDGRTRFLLGAVGHSRGDHRSVEW</sequence>
<accession>A0A2I0AGZ8</accession>
<feature type="signal peptide" evidence="1">
    <location>
        <begin position="1"/>
        <end position="27"/>
    </location>
</feature>
<evidence type="ECO:0000313" key="2">
    <source>
        <dbReference type="EMBL" id="PKA54833.1"/>
    </source>
</evidence>
<organism evidence="2 3">
    <name type="scientific">Apostasia shenzhenica</name>
    <dbReference type="NCBI Taxonomy" id="1088818"/>
    <lineage>
        <taxon>Eukaryota</taxon>
        <taxon>Viridiplantae</taxon>
        <taxon>Streptophyta</taxon>
        <taxon>Embryophyta</taxon>
        <taxon>Tracheophyta</taxon>
        <taxon>Spermatophyta</taxon>
        <taxon>Magnoliopsida</taxon>
        <taxon>Liliopsida</taxon>
        <taxon>Asparagales</taxon>
        <taxon>Orchidaceae</taxon>
        <taxon>Apostasioideae</taxon>
        <taxon>Apostasia</taxon>
    </lineage>
</organism>
<protein>
    <submittedName>
        <fullName evidence="2">Uncharacterized protein</fullName>
    </submittedName>
</protein>
<dbReference type="AlphaFoldDB" id="A0A2I0AGZ8"/>
<dbReference type="Proteomes" id="UP000236161">
    <property type="component" value="Unassembled WGS sequence"/>
</dbReference>
<reference evidence="2 3" key="1">
    <citation type="journal article" date="2017" name="Nature">
        <title>The Apostasia genome and the evolution of orchids.</title>
        <authorList>
            <person name="Zhang G.Q."/>
            <person name="Liu K.W."/>
            <person name="Li Z."/>
            <person name="Lohaus R."/>
            <person name="Hsiao Y.Y."/>
            <person name="Niu S.C."/>
            <person name="Wang J.Y."/>
            <person name="Lin Y.C."/>
            <person name="Xu Q."/>
            <person name="Chen L.J."/>
            <person name="Yoshida K."/>
            <person name="Fujiwara S."/>
            <person name="Wang Z.W."/>
            <person name="Zhang Y.Q."/>
            <person name="Mitsuda N."/>
            <person name="Wang M."/>
            <person name="Liu G.H."/>
            <person name="Pecoraro L."/>
            <person name="Huang H.X."/>
            <person name="Xiao X.J."/>
            <person name="Lin M."/>
            <person name="Wu X.Y."/>
            <person name="Wu W.L."/>
            <person name="Chen Y.Y."/>
            <person name="Chang S.B."/>
            <person name="Sakamoto S."/>
            <person name="Ohme-Takagi M."/>
            <person name="Yagi M."/>
            <person name="Zeng S.J."/>
            <person name="Shen C.Y."/>
            <person name="Yeh C.M."/>
            <person name="Luo Y.B."/>
            <person name="Tsai W.C."/>
            <person name="Van de Peer Y."/>
            <person name="Liu Z.J."/>
        </authorList>
    </citation>
    <scope>NUCLEOTIDE SEQUENCE [LARGE SCALE GENOMIC DNA]</scope>
    <source>
        <strain evidence="3">cv. Shenzhen</strain>
        <tissue evidence="2">Stem</tissue>
    </source>
</reference>
<proteinExistence type="predicted"/>
<keyword evidence="1" id="KW-0732">Signal</keyword>
<evidence type="ECO:0000256" key="1">
    <source>
        <dbReference type="SAM" id="SignalP"/>
    </source>
</evidence>
<keyword evidence="3" id="KW-1185">Reference proteome</keyword>
<evidence type="ECO:0000313" key="3">
    <source>
        <dbReference type="Proteomes" id="UP000236161"/>
    </source>
</evidence>